<dbReference type="Gene3D" id="1.10.287.1060">
    <property type="entry name" value="ESAT-6-like"/>
    <property type="match status" value="1"/>
</dbReference>
<feature type="region of interest" description="Disordered" evidence="1">
    <location>
        <begin position="770"/>
        <end position="795"/>
    </location>
</feature>
<accession>A0ABS3XCV0</accession>
<dbReference type="EMBL" id="JADKMA010000074">
    <property type="protein sequence ID" value="MBO8193213.1"/>
    <property type="molecule type" value="Genomic_DNA"/>
</dbReference>
<sequence length="795" mass="86904">MELTYHDIMNANFSALTETAKNWRAMAKRCGTLRDNYRDHVRKKVTGWAGESATAFWTSSDITLHELSAAKTQANRIAELLDDAHGRLVEARNHLKKVRDQAVHEGGMKVDEYGKCNLDTSEMTDEEAQGALHDPSRMHAEDKWNRRIQEAVKHVDDVDYDNMLALKAAAKDTDGKGESGGFNSKAVGDVEKYTAKRSADLAGRLDSLKEGGGLSARERHELQVMLRENADDKYFTRTMLNSLGPQGLIDATNHLNALAYRTDKGHESQYLGLEKSLANSLATATRVPVFRDGDGKKIALSSPEYGKKYAAWLHSKDGAFYGEWRKGMRKAGAEEWSLELREASGIGSSSSYGRGYQSLATLMKHGDGYSPQMLYDLGDDIRSAEEKDPNIWDHAGFGKNTPAGSGLPEMAGERFANDPYDEILKIMSKDPDTAAGYLDPASDADPTDGKVEKNDRLEYLVKDRDWKIVDTDVHNENDQLDRHAREGFEAALKAGATGRLPDAVASATLPEHSAANAGVMEEAVRVFGGPVQKGEISPISKDGDFVGFRRTLAEMIADYPGDVQRETYGDNYLKVRGHAANFDSGAMHEYLNQVARDPYGYGVVKTSQQMYTVDHLRHVINNLPPGADASDVRDYAGDAVSGGAYVSGILSEAKADALYDDKIAEASDFNKKADEANKWVNRFVGLGVGDFGAVQASPPAGWAREDLNSAIMEQIKKDVPEQAAKAEGQGKYNFAETQNQTREFYRELAESASRAAGLDPDIRKAVEAGVRNESIDGFQAGSGTTRSHGSTGPTG</sequence>
<gene>
    <name evidence="2" type="ORF">ITI46_16280</name>
</gene>
<dbReference type="Proteomes" id="UP001519064">
    <property type="component" value="Unassembled WGS sequence"/>
</dbReference>
<feature type="compositionally biased region" description="Low complexity" evidence="1">
    <location>
        <begin position="781"/>
        <end position="795"/>
    </location>
</feature>
<keyword evidence="3" id="KW-1185">Reference proteome</keyword>
<evidence type="ECO:0000256" key="1">
    <source>
        <dbReference type="SAM" id="MobiDB-lite"/>
    </source>
</evidence>
<name>A0ABS3XCV0_9ACTN</name>
<evidence type="ECO:0008006" key="4">
    <source>
        <dbReference type="Google" id="ProtNLM"/>
    </source>
</evidence>
<dbReference type="RefSeq" id="WP_209240278.1">
    <property type="nucleotide sequence ID" value="NZ_JADKMA010000074.1"/>
</dbReference>
<dbReference type="InterPro" id="IPR036689">
    <property type="entry name" value="ESAT-6-like_sf"/>
</dbReference>
<dbReference type="SUPFAM" id="SSF140453">
    <property type="entry name" value="EsxAB dimer-like"/>
    <property type="match status" value="1"/>
</dbReference>
<evidence type="ECO:0000313" key="3">
    <source>
        <dbReference type="Proteomes" id="UP001519064"/>
    </source>
</evidence>
<reference evidence="2 3" key="1">
    <citation type="submission" date="2020-11" db="EMBL/GenBank/DDBJ databases">
        <title>Streptomyces spirodelae sp. nov., isolated from duckweed.</title>
        <authorList>
            <person name="Saimee Y."/>
            <person name="Duangmal K."/>
        </authorList>
    </citation>
    <scope>NUCLEOTIDE SEQUENCE [LARGE SCALE GENOMIC DNA]</scope>
    <source>
        <strain evidence="2 3">S16-07</strain>
    </source>
</reference>
<evidence type="ECO:0000313" key="2">
    <source>
        <dbReference type="EMBL" id="MBO8193213.1"/>
    </source>
</evidence>
<comment type="caution">
    <text evidence="2">The sequence shown here is derived from an EMBL/GenBank/DDBJ whole genome shotgun (WGS) entry which is preliminary data.</text>
</comment>
<organism evidence="2 3">
    <name type="scientific">Streptomyces oryzae</name>
    <dbReference type="NCBI Taxonomy" id="1434886"/>
    <lineage>
        <taxon>Bacteria</taxon>
        <taxon>Bacillati</taxon>
        <taxon>Actinomycetota</taxon>
        <taxon>Actinomycetes</taxon>
        <taxon>Kitasatosporales</taxon>
        <taxon>Streptomycetaceae</taxon>
        <taxon>Streptomyces</taxon>
    </lineage>
</organism>
<proteinExistence type="predicted"/>
<protein>
    <recommendedName>
        <fullName evidence="4">AG2 protein</fullName>
    </recommendedName>
</protein>